<dbReference type="SUPFAM" id="SSF48498">
    <property type="entry name" value="Tetracyclin repressor-like, C-terminal domain"/>
    <property type="match status" value="1"/>
</dbReference>
<evidence type="ECO:0000313" key="7">
    <source>
        <dbReference type="Proteomes" id="UP000076512"/>
    </source>
</evidence>
<dbReference type="InterPro" id="IPR001647">
    <property type="entry name" value="HTH_TetR"/>
</dbReference>
<reference evidence="6 7" key="1">
    <citation type="submission" date="2016-04" db="EMBL/GenBank/DDBJ databases">
        <authorList>
            <person name="Evans L.H."/>
            <person name="Alamgir A."/>
            <person name="Owens N."/>
            <person name="Weber N.D."/>
            <person name="Virtaneva K."/>
            <person name="Barbian K."/>
            <person name="Babar A."/>
            <person name="Rosenke K."/>
        </authorList>
    </citation>
    <scope>NUCLEOTIDE SEQUENCE [LARGE SCALE GENOMIC DNA]</scope>
    <source>
        <strain evidence="6 7">IFM 0406</strain>
    </source>
</reference>
<keyword evidence="3" id="KW-0804">Transcription</keyword>
<dbReference type="InterPro" id="IPR050109">
    <property type="entry name" value="HTH-type_TetR-like_transc_reg"/>
</dbReference>
<dbReference type="PANTHER" id="PTHR30055:SF234">
    <property type="entry name" value="HTH-TYPE TRANSCRIPTIONAL REGULATOR BETI"/>
    <property type="match status" value="1"/>
</dbReference>
<keyword evidence="2 4" id="KW-0238">DNA-binding</keyword>
<evidence type="ECO:0000313" key="6">
    <source>
        <dbReference type="EMBL" id="KZM72643.1"/>
    </source>
</evidence>
<dbReference type="Gene3D" id="1.10.10.60">
    <property type="entry name" value="Homeodomain-like"/>
    <property type="match status" value="1"/>
</dbReference>
<sequence>MAFLLVVAILLGLAGVLMHDPDVHDFRAREIRYATAAYRKRRTRRSCRSVPMAIPDSPISGRDLYGGRTAHERREERSRRIREAAFELYGTRGYSATSVAEIAAAAHVSLRGFYEHTAGPENLFIEIVDDLLVQAESAVIETLHRMHDQPALARARAGLRAFVATTCRDRRTARLCFVESMKVSGAVDEWRDGRRQHLAAFVHAEADRGVANGEFRRDDYRLGTLALIGVINSLGYQLALADDGPDVDDICRELDRLLQSALAPESSAITG</sequence>
<dbReference type="Pfam" id="PF00440">
    <property type="entry name" value="TetR_N"/>
    <property type="match status" value="1"/>
</dbReference>
<dbReference type="InterPro" id="IPR036271">
    <property type="entry name" value="Tet_transcr_reg_TetR-rel_C_sf"/>
</dbReference>
<gene>
    <name evidence="6" type="ORF">AWN90_28030</name>
</gene>
<name>A0A164LPV8_9NOCA</name>
<dbReference type="InterPro" id="IPR041490">
    <property type="entry name" value="KstR2_TetR_C"/>
</dbReference>
<dbReference type="STRING" id="455432.AWN90_28030"/>
<dbReference type="EMBL" id="LWGR01000007">
    <property type="protein sequence ID" value="KZM72643.1"/>
    <property type="molecule type" value="Genomic_DNA"/>
</dbReference>
<dbReference type="InterPro" id="IPR009057">
    <property type="entry name" value="Homeodomain-like_sf"/>
</dbReference>
<evidence type="ECO:0000256" key="3">
    <source>
        <dbReference type="ARBA" id="ARBA00023163"/>
    </source>
</evidence>
<dbReference type="AlphaFoldDB" id="A0A164LPV8"/>
<feature type="domain" description="HTH tetR-type" evidence="5">
    <location>
        <begin position="75"/>
        <end position="135"/>
    </location>
</feature>
<evidence type="ECO:0000259" key="5">
    <source>
        <dbReference type="PROSITE" id="PS50977"/>
    </source>
</evidence>
<evidence type="ECO:0000256" key="4">
    <source>
        <dbReference type="PROSITE-ProRule" id="PRU00335"/>
    </source>
</evidence>
<dbReference type="PANTHER" id="PTHR30055">
    <property type="entry name" value="HTH-TYPE TRANSCRIPTIONAL REGULATOR RUTR"/>
    <property type="match status" value="1"/>
</dbReference>
<protein>
    <recommendedName>
        <fullName evidence="5">HTH tetR-type domain-containing protein</fullName>
    </recommendedName>
</protein>
<dbReference type="SUPFAM" id="SSF46689">
    <property type="entry name" value="Homeodomain-like"/>
    <property type="match status" value="1"/>
</dbReference>
<keyword evidence="7" id="KW-1185">Reference proteome</keyword>
<dbReference type="GO" id="GO:0000976">
    <property type="term" value="F:transcription cis-regulatory region binding"/>
    <property type="evidence" value="ECO:0007669"/>
    <property type="project" value="TreeGrafter"/>
</dbReference>
<dbReference type="Proteomes" id="UP000076512">
    <property type="component" value="Unassembled WGS sequence"/>
</dbReference>
<comment type="caution">
    <text evidence="6">The sequence shown here is derived from an EMBL/GenBank/DDBJ whole genome shotgun (WGS) entry which is preliminary data.</text>
</comment>
<dbReference type="Pfam" id="PF17932">
    <property type="entry name" value="TetR_C_24"/>
    <property type="match status" value="1"/>
</dbReference>
<dbReference type="GO" id="GO:0003700">
    <property type="term" value="F:DNA-binding transcription factor activity"/>
    <property type="evidence" value="ECO:0007669"/>
    <property type="project" value="TreeGrafter"/>
</dbReference>
<keyword evidence="1" id="KW-0805">Transcription regulation</keyword>
<dbReference type="PROSITE" id="PS50977">
    <property type="entry name" value="HTH_TETR_2"/>
    <property type="match status" value="1"/>
</dbReference>
<evidence type="ECO:0000256" key="1">
    <source>
        <dbReference type="ARBA" id="ARBA00023015"/>
    </source>
</evidence>
<proteinExistence type="predicted"/>
<evidence type="ECO:0000256" key="2">
    <source>
        <dbReference type="ARBA" id="ARBA00023125"/>
    </source>
</evidence>
<feature type="DNA-binding region" description="H-T-H motif" evidence="4">
    <location>
        <begin position="98"/>
        <end position="117"/>
    </location>
</feature>
<organism evidence="6 7">
    <name type="scientific">Nocardia terpenica</name>
    <dbReference type="NCBI Taxonomy" id="455432"/>
    <lineage>
        <taxon>Bacteria</taxon>
        <taxon>Bacillati</taxon>
        <taxon>Actinomycetota</taxon>
        <taxon>Actinomycetes</taxon>
        <taxon>Mycobacteriales</taxon>
        <taxon>Nocardiaceae</taxon>
        <taxon>Nocardia</taxon>
    </lineage>
</organism>
<accession>A0A164LPV8</accession>
<dbReference type="Gene3D" id="1.10.357.10">
    <property type="entry name" value="Tetracycline Repressor, domain 2"/>
    <property type="match status" value="1"/>
</dbReference>